<evidence type="ECO:0000313" key="3">
    <source>
        <dbReference type="EMBL" id="KDN81332.1"/>
    </source>
</evidence>
<dbReference type="AlphaFoldDB" id="A0A066YJJ4"/>
<dbReference type="Gene3D" id="3.30.530.20">
    <property type="match status" value="1"/>
</dbReference>
<gene>
    <name evidence="3" type="ORF">KCH_69640</name>
</gene>
<dbReference type="RefSeq" id="WP_035869194.1">
    <property type="nucleotide sequence ID" value="NZ_KK853997.1"/>
</dbReference>
<organism evidence="3 4">
    <name type="scientific">Kitasatospora cheerisanensis KCTC 2395</name>
    <dbReference type="NCBI Taxonomy" id="1348663"/>
    <lineage>
        <taxon>Bacteria</taxon>
        <taxon>Bacillati</taxon>
        <taxon>Actinomycetota</taxon>
        <taxon>Actinomycetes</taxon>
        <taxon>Kitasatosporales</taxon>
        <taxon>Streptomycetaceae</taxon>
        <taxon>Kitasatospora</taxon>
    </lineage>
</organism>
<name>A0A066YJJ4_9ACTN</name>
<dbReference type="Pfam" id="PF08327">
    <property type="entry name" value="AHSA1"/>
    <property type="match status" value="1"/>
</dbReference>
<comment type="similarity">
    <text evidence="1">Belongs to the AHA1 family.</text>
</comment>
<proteinExistence type="inferred from homology"/>
<comment type="caution">
    <text evidence="3">The sequence shown here is derived from an EMBL/GenBank/DDBJ whole genome shotgun (WGS) entry which is preliminary data.</text>
</comment>
<keyword evidence="4" id="KW-1185">Reference proteome</keyword>
<dbReference type="Proteomes" id="UP000027178">
    <property type="component" value="Unassembled WGS sequence"/>
</dbReference>
<dbReference type="HOGENOM" id="CLU_084739_0_0_11"/>
<sequence length="248" mass="26694">MTHPFEITQEIVLPADPEQVWEAIATGPGIESWFMGRNEVEPREGGAAAMDVGGNREEALITAYEPGKRFATRTGTAADGRFMAFEYLIEGRGGGSTVLRVVHSGMLGDDWEDEYDALRRGWPFHLHTLREYLAHFPGRTGRPVFAMAQTGERPGQEVRAALAGGLSLPAAVTVGARAQAEPAGLPPLAGEVTWADEERFEVRTGDGLFTFHQAPGLVLMFHHLFDSGAPAGPDAEAGWASWLAGVLA</sequence>
<dbReference type="SUPFAM" id="SSF55961">
    <property type="entry name" value="Bet v1-like"/>
    <property type="match status" value="1"/>
</dbReference>
<evidence type="ECO:0000256" key="1">
    <source>
        <dbReference type="ARBA" id="ARBA00006817"/>
    </source>
</evidence>
<accession>A0A066YJJ4</accession>
<reference evidence="3 4" key="1">
    <citation type="submission" date="2014-05" db="EMBL/GenBank/DDBJ databases">
        <title>Draft Genome Sequence of Kitasatospora cheerisanensis KCTC 2395.</title>
        <authorList>
            <person name="Nam D.H."/>
        </authorList>
    </citation>
    <scope>NUCLEOTIDE SEQUENCE [LARGE SCALE GENOMIC DNA]</scope>
    <source>
        <strain evidence="3 4">KCTC 2395</strain>
    </source>
</reference>
<dbReference type="EMBL" id="JNBY01000148">
    <property type="protein sequence ID" value="KDN81332.1"/>
    <property type="molecule type" value="Genomic_DNA"/>
</dbReference>
<dbReference type="CDD" id="cd07814">
    <property type="entry name" value="SRPBCC_CalC_Aha1-like"/>
    <property type="match status" value="1"/>
</dbReference>
<dbReference type="eggNOG" id="COG3832">
    <property type="taxonomic scope" value="Bacteria"/>
</dbReference>
<dbReference type="PATRIC" id="fig|1348663.4.peg.6739"/>
<dbReference type="InterPro" id="IPR013538">
    <property type="entry name" value="ASHA1/2-like_C"/>
</dbReference>
<protein>
    <submittedName>
        <fullName evidence="3">Activator of HSP90 ATPase</fullName>
    </submittedName>
</protein>
<evidence type="ECO:0000259" key="2">
    <source>
        <dbReference type="Pfam" id="PF08327"/>
    </source>
</evidence>
<evidence type="ECO:0000313" key="4">
    <source>
        <dbReference type="Proteomes" id="UP000027178"/>
    </source>
</evidence>
<feature type="domain" description="Activator of Hsp90 ATPase homologue 1/2-like C-terminal" evidence="2">
    <location>
        <begin position="15"/>
        <end position="133"/>
    </location>
</feature>
<dbReference type="OrthoDB" id="8417725at2"/>
<dbReference type="InterPro" id="IPR023393">
    <property type="entry name" value="START-like_dom_sf"/>
</dbReference>